<keyword evidence="2" id="KW-1185">Reference proteome</keyword>
<proteinExistence type="predicted"/>
<accession>A0A3B4V0G9</accession>
<name>A0A3B4V0G9_SERDU</name>
<reference evidence="1" key="1">
    <citation type="submission" date="2025-08" db="UniProtKB">
        <authorList>
            <consortium name="Ensembl"/>
        </authorList>
    </citation>
    <scope>IDENTIFICATION</scope>
</reference>
<dbReference type="Proteomes" id="UP000261420">
    <property type="component" value="Unplaced"/>
</dbReference>
<sequence length="21" mass="2222">NAANKLIFGSGTRLNTEPSKC</sequence>
<dbReference type="Ensembl" id="ENSSDUT00000024725.1">
    <property type="protein sequence ID" value="ENSSDUP00000024268.1"/>
    <property type="gene ID" value="ENSSDUG00000017644.1"/>
</dbReference>
<organism evidence="1 2">
    <name type="scientific">Seriola dumerili</name>
    <name type="common">Greater amberjack</name>
    <name type="synonym">Caranx dumerili</name>
    <dbReference type="NCBI Taxonomy" id="41447"/>
    <lineage>
        <taxon>Eukaryota</taxon>
        <taxon>Metazoa</taxon>
        <taxon>Chordata</taxon>
        <taxon>Craniata</taxon>
        <taxon>Vertebrata</taxon>
        <taxon>Euteleostomi</taxon>
        <taxon>Actinopterygii</taxon>
        <taxon>Neopterygii</taxon>
        <taxon>Teleostei</taxon>
        <taxon>Neoteleostei</taxon>
        <taxon>Acanthomorphata</taxon>
        <taxon>Carangaria</taxon>
        <taxon>Carangiformes</taxon>
        <taxon>Carangidae</taxon>
        <taxon>Seriola</taxon>
    </lineage>
</organism>
<dbReference type="AlphaFoldDB" id="A0A3B4V0G9"/>
<reference evidence="1" key="2">
    <citation type="submission" date="2025-09" db="UniProtKB">
        <authorList>
            <consortium name="Ensembl"/>
        </authorList>
    </citation>
    <scope>IDENTIFICATION</scope>
</reference>
<evidence type="ECO:0000313" key="2">
    <source>
        <dbReference type="Proteomes" id="UP000261420"/>
    </source>
</evidence>
<evidence type="ECO:0000313" key="1">
    <source>
        <dbReference type="Ensembl" id="ENSSDUP00000024268.1"/>
    </source>
</evidence>
<protein>
    <submittedName>
        <fullName evidence="1">Uncharacterized protein</fullName>
    </submittedName>
</protein>